<sequence length="126" mass="14096">MDDSKPRHIRKKSVAYSCSGHAKDSNSQWDLIGRSEISWDACDRVIPIEYKWINTSFLPLSKQCPSCSRIGIEIAVRGIPDLLSRVDREGGTGKKVEKVTRMGHVKEAVDKKGWQMEVVVIGLDLG</sequence>
<dbReference type="Proteomes" id="UP001055879">
    <property type="component" value="Linkage Group LG07"/>
</dbReference>
<name>A0ACB9AYC2_ARCLA</name>
<reference evidence="1 2" key="2">
    <citation type="journal article" date="2022" name="Mol. Ecol. Resour.">
        <title>The genomes of chicory, endive, great burdock and yacon provide insights into Asteraceae paleo-polyploidization history and plant inulin production.</title>
        <authorList>
            <person name="Fan W."/>
            <person name="Wang S."/>
            <person name="Wang H."/>
            <person name="Wang A."/>
            <person name="Jiang F."/>
            <person name="Liu H."/>
            <person name="Zhao H."/>
            <person name="Xu D."/>
            <person name="Zhang Y."/>
        </authorList>
    </citation>
    <scope>NUCLEOTIDE SEQUENCE [LARGE SCALE GENOMIC DNA]</scope>
    <source>
        <strain evidence="2">cv. Niubang</strain>
    </source>
</reference>
<reference evidence="2" key="1">
    <citation type="journal article" date="2022" name="Mol. Ecol. Resour.">
        <title>The genomes of chicory, endive, great burdock and yacon provide insights into Asteraceae palaeo-polyploidization history and plant inulin production.</title>
        <authorList>
            <person name="Fan W."/>
            <person name="Wang S."/>
            <person name="Wang H."/>
            <person name="Wang A."/>
            <person name="Jiang F."/>
            <person name="Liu H."/>
            <person name="Zhao H."/>
            <person name="Xu D."/>
            <person name="Zhang Y."/>
        </authorList>
    </citation>
    <scope>NUCLEOTIDE SEQUENCE [LARGE SCALE GENOMIC DNA]</scope>
    <source>
        <strain evidence="2">cv. Niubang</strain>
    </source>
</reference>
<evidence type="ECO:0000313" key="2">
    <source>
        <dbReference type="Proteomes" id="UP001055879"/>
    </source>
</evidence>
<gene>
    <name evidence="1" type="ORF">L6452_21898</name>
</gene>
<keyword evidence="2" id="KW-1185">Reference proteome</keyword>
<dbReference type="EMBL" id="CM042053">
    <property type="protein sequence ID" value="KAI3714936.1"/>
    <property type="molecule type" value="Genomic_DNA"/>
</dbReference>
<proteinExistence type="predicted"/>
<organism evidence="1 2">
    <name type="scientific">Arctium lappa</name>
    <name type="common">Greater burdock</name>
    <name type="synonym">Lappa major</name>
    <dbReference type="NCBI Taxonomy" id="4217"/>
    <lineage>
        <taxon>Eukaryota</taxon>
        <taxon>Viridiplantae</taxon>
        <taxon>Streptophyta</taxon>
        <taxon>Embryophyta</taxon>
        <taxon>Tracheophyta</taxon>
        <taxon>Spermatophyta</taxon>
        <taxon>Magnoliopsida</taxon>
        <taxon>eudicotyledons</taxon>
        <taxon>Gunneridae</taxon>
        <taxon>Pentapetalae</taxon>
        <taxon>asterids</taxon>
        <taxon>campanulids</taxon>
        <taxon>Asterales</taxon>
        <taxon>Asteraceae</taxon>
        <taxon>Carduoideae</taxon>
        <taxon>Cardueae</taxon>
        <taxon>Arctiinae</taxon>
        <taxon>Arctium</taxon>
    </lineage>
</organism>
<accession>A0ACB9AYC2</accession>
<protein>
    <submittedName>
        <fullName evidence="1">Uncharacterized protein</fullName>
    </submittedName>
</protein>
<evidence type="ECO:0000313" key="1">
    <source>
        <dbReference type="EMBL" id="KAI3714936.1"/>
    </source>
</evidence>
<comment type="caution">
    <text evidence="1">The sequence shown here is derived from an EMBL/GenBank/DDBJ whole genome shotgun (WGS) entry which is preliminary data.</text>
</comment>